<dbReference type="SUPFAM" id="SSF51261">
    <property type="entry name" value="Duplicated hybrid motif"/>
    <property type="match status" value="1"/>
</dbReference>
<dbReference type="InterPro" id="IPR016047">
    <property type="entry name" value="M23ase_b-sheet_dom"/>
</dbReference>
<evidence type="ECO:0000313" key="3">
    <source>
        <dbReference type="EMBL" id="EET04655.1"/>
    </source>
</evidence>
<gene>
    <name evidence="3" type="ORF">BURPS1710A_A1645</name>
</gene>
<dbReference type="CDD" id="cd12797">
    <property type="entry name" value="M23_peptidase"/>
    <property type="match status" value="1"/>
</dbReference>
<evidence type="ECO:0000256" key="1">
    <source>
        <dbReference type="SAM" id="MobiDB-lite"/>
    </source>
</evidence>
<feature type="region of interest" description="Disordered" evidence="1">
    <location>
        <begin position="58"/>
        <end position="83"/>
    </location>
</feature>
<dbReference type="Pfam" id="PF01476">
    <property type="entry name" value="LysM"/>
    <property type="match status" value="1"/>
</dbReference>
<organism evidence="3">
    <name type="scientific">Burkholderia pseudomallei 1710a</name>
    <dbReference type="NCBI Taxonomy" id="320371"/>
    <lineage>
        <taxon>Bacteria</taxon>
        <taxon>Pseudomonadati</taxon>
        <taxon>Pseudomonadota</taxon>
        <taxon>Betaproteobacteria</taxon>
        <taxon>Burkholderiales</taxon>
        <taxon>Burkholderiaceae</taxon>
        <taxon>Burkholderia</taxon>
        <taxon>pseudomallei group</taxon>
    </lineage>
</organism>
<evidence type="ECO:0000259" key="2">
    <source>
        <dbReference type="PROSITE" id="PS51782"/>
    </source>
</evidence>
<dbReference type="InterPro" id="IPR011055">
    <property type="entry name" value="Dup_hybrid_motif"/>
</dbReference>
<reference evidence="3" key="1">
    <citation type="submission" date="2009-05" db="EMBL/GenBank/DDBJ databases">
        <authorList>
            <person name="Harkins D.M."/>
            <person name="DeShazer D."/>
            <person name="Woods D.E."/>
            <person name="Brinkac L.M."/>
            <person name="Brown K.A."/>
            <person name="Hung G.C."/>
            <person name="Tuanyok A."/>
            <person name="Zhang B."/>
            <person name="Nierman W.C."/>
        </authorList>
    </citation>
    <scope>NUCLEOTIDE SEQUENCE [LARGE SCALE GENOMIC DNA]</scope>
    <source>
        <strain evidence="3">1710a</strain>
    </source>
</reference>
<name>A0A0E1VUQ3_BURPE</name>
<dbReference type="Pfam" id="PF01551">
    <property type="entry name" value="Peptidase_M23"/>
    <property type="match status" value="1"/>
</dbReference>
<protein>
    <submittedName>
        <fullName evidence="3">Putative peptidase</fullName>
    </submittedName>
</protein>
<dbReference type="PANTHER" id="PTHR21666:SF270">
    <property type="entry name" value="MUREIN HYDROLASE ACTIVATOR ENVC"/>
    <property type="match status" value="1"/>
</dbReference>
<dbReference type="EMBL" id="CM000833">
    <property type="protein sequence ID" value="EET04655.1"/>
    <property type="molecule type" value="Genomic_DNA"/>
</dbReference>
<dbReference type="HOGENOM" id="CLU_029425_0_3_4"/>
<dbReference type="CDD" id="cd00118">
    <property type="entry name" value="LysM"/>
    <property type="match status" value="1"/>
</dbReference>
<dbReference type="Gene3D" id="2.70.70.10">
    <property type="entry name" value="Glucose Permease (Domain IIA)"/>
    <property type="match status" value="1"/>
</dbReference>
<feature type="domain" description="LysM" evidence="2">
    <location>
        <begin position="153"/>
        <end position="197"/>
    </location>
</feature>
<dbReference type="PANTHER" id="PTHR21666">
    <property type="entry name" value="PEPTIDASE-RELATED"/>
    <property type="match status" value="1"/>
</dbReference>
<dbReference type="SMART" id="SM00257">
    <property type="entry name" value="LysM"/>
    <property type="match status" value="1"/>
</dbReference>
<accession>A0A0E1VUQ3</accession>
<dbReference type="PROSITE" id="PS51782">
    <property type="entry name" value="LYSM"/>
    <property type="match status" value="1"/>
</dbReference>
<dbReference type="InterPro" id="IPR050570">
    <property type="entry name" value="Cell_wall_metabolism_enzyme"/>
</dbReference>
<sequence length="343" mass="35320">MAAVRDALTGRGRFIGLGAARGGRFATRGLALVPHRAAGDMTCLPLARLVPTGFGPDAAESVRRGPTLSGRSRTKVPAAVSMPPPRSELMEVRLRSILFVQRAGIGRTVRAALVAAGAALVGGCTVTPWTDSWQPTHVPSQPAPRASSGVPAGYYRVNSGDTLASIASAFGQRTLDIASWNHMAPTDMVMPGQVLRVAPPPSTATFAPPPAAEPQPEAAASALAWPAHGTVTTPFGAGRNHGIVITSTGGDRTVRAAAPGRVVYAGTGVAAYGPLVILKHENGLITAYGHNEKLLVNEGDAVSAGQPVAEMATDASGRSTFEFEVRRNGKAVDPLGLLPRNGS</sequence>
<dbReference type="Gene3D" id="3.10.350.10">
    <property type="entry name" value="LysM domain"/>
    <property type="match status" value="1"/>
</dbReference>
<dbReference type="InterPro" id="IPR018392">
    <property type="entry name" value="LysM"/>
</dbReference>
<proteinExistence type="predicted"/>
<dbReference type="AlphaFoldDB" id="A0A0E1VUQ3"/>
<dbReference type="InterPro" id="IPR036779">
    <property type="entry name" value="LysM_dom_sf"/>
</dbReference>
<dbReference type="GO" id="GO:0004222">
    <property type="term" value="F:metalloendopeptidase activity"/>
    <property type="evidence" value="ECO:0007669"/>
    <property type="project" value="TreeGrafter"/>
</dbReference>
<dbReference type="Proteomes" id="UP000001812">
    <property type="component" value="Chromosome II"/>
</dbReference>